<comment type="caution">
    <text evidence="1">The sequence shown here is derived from an EMBL/GenBank/DDBJ whole genome shotgun (WGS) entry which is preliminary data.</text>
</comment>
<evidence type="ECO:0000313" key="1">
    <source>
        <dbReference type="EMBL" id="TNJ61926.1"/>
    </source>
</evidence>
<dbReference type="OrthoDB" id="2634655at2"/>
<organism evidence="1 2">
    <name type="scientific">Paenibacillus hemerocallicola</name>
    <dbReference type="NCBI Taxonomy" id="1172614"/>
    <lineage>
        <taxon>Bacteria</taxon>
        <taxon>Bacillati</taxon>
        <taxon>Bacillota</taxon>
        <taxon>Bacilli</taxon>
        <taxon>Bacillales</taxon>
        <taxon>Paenibacillaceae</taxon>
        <taxon>Paenibacillus</taxon>
    </lineage>
</organism>
<evidence type="ECO:0008006" key="3">
    <source>
        <dbReference type="Google" id="ProtNLM"/>
    </source>
</evidence>
<keyword evidence="2" id="KW-1185">Reference proteome</keyword>
<proteinExistence type="predicted"/>
<dbReference type="Proteomes" id="UP000307943">
    <property type="component" value="Unassembled WGS sequence"/>
</dbReference>
<sequence length="351" mass="39004">MFKLAWSLPQDRNEFDPGVSGVCPGVWRGREALYFENKLAAPVLLRDEIGLDRFRLQAEIACPGPVGFIGLVFGARDADNFELVYVSPAYKDYPGEIQYDPFMNGSSTWQIYNGPRYQAPAPFAPGEWTKLALDVQPHSVSIYVGETGEPQLVIPNLQHGRCSGRIGVWGYLPGYIRNLSVEEIQEVPPAPVHGTVTDPDKLSADSFVTEWTVSEPYSRDGHPIPAGKRKVVVEENGTLNLNRLYKSEAGTSVRAECRFTLPEERESVLSFGYSDHIRLWVNEEEVYGGAWKWGPPESDGRIRPGHAAVSVRWKAGLNTIRAEVASEEVMFGWGLCVRTGLPGLSYLSDED</sequence>
<protein>
    <recommendedName>
        <fullName evidence="3">DUF1080 domain-containing protein</fullName>
    </recommendedName>
</protein>
<evidence type="ECO:0000313" key="2">
    <source>
        <dbReference type="Proteomes" id="UP000307943"/>
    </source>
</evidence>
<dbReference type="AlphaFoldDB" id="A0A5C4SZ18"/>
<gene>
    <name evidence="1" type="ORF">FE784_33235</name>
</gene>
<name>A0A5C4SZ18_9BACL</name>
<dbReference type="RefSeq" id="WP_139606560.1">
    <property type="nucleotide sequence ID" value="NZ_VDCQ01000069.1"/>
</dbReference>
<dbReference type="Gene3D" id="2.60.120.560">
    <property type="entry name" value="Exo-inulinase, domain 1"/>
    <property type="match status" value="1"/>
</dbReference>
<reference evidence="1 2" key="1">
    <citation type="submission" date="2019-05" db="EMBL/GenBank/DDBJ databases">
        <title>We sequenced the genome of Paenibacillus hemerocallicola KCTC 33185 for further insight into its adaptation and study the phylogeny of Paenibacillus.</title>
        <authorList>
            <person name="Narsing Rao M.P."/>
        </authorList>
    </citation>
    <scope>NUCLEOTIDE SEQUENCE [LARGE SCALE GENOMIC DNA]</scope>
    <source>
        <strain evidence="1 2">KCTC 33185</strain>
    </source>
</reference>
<dbReference type="EMBL" id="VDCQ01000069">
    <property type="protein sequence ID" value="TNJ61926.1"/>
    <property type="molecule type" value="Genomic_DNA"/>
</dbReference>
<accession>A0A5C4SZ18</accession>